<name>A0A397V4N1_9GLOM</name>
<accession>A0A397V4N1</accession>
<comment type="caution">
    <text evidence="10">The sequence shown here is derived from an EMBL/GenBank/DDBJ whole genome shotgun (WGS) entry which is preliminary data.</text>
</comment>
<keyword evidence="3" id="KW-0274">FAD</keyword>
<dbReference type="OrthoDB" id="498204at2759"/>
<proteinExistence type="inferred from homology"/>
<gene>
    <name evidence="10" type="ORF">C2G38_2038452</name>
</gene>
<dbReference type="AlphaFoldDB" id="A0A397V4N1"/>
<evidence type="ECO:0000256" key="5">
    <source>
        <dbReference type="ARBA" id="ARBA00036066"/>
    </source>
</evidence>
<comment type="cofactor">
    <cofactor evidence="1">
        <name>FAD</name>
        <dbReference type="ChEBI" id="CHEBI:57692"/>
    </cofactor>
</comment>
<reference evidence="10 11" key="1">
    <citation type="submission" date="2018-06" db="EMBL/GenBank/DDBJ databases">
        <title>Comparative genomics reveals the genomic features of Rhizophagus irregularis, R. cerebriforme, R. diaphanum and Gigaspora rosea, and their symbiotic lifestyle signature.</title>
        <authorList>
            <person name="Morin E."/>
            <person name="San Clemente H."/>
            <person name="Chen E.C.H."/>
            <person name="De La Providencia I."/>
            <person name="Hainaut M."/>
            <person name="Kuo A."/>
            <person name="Kohler A."/>
            <person name="Murat C."/>
            <person name="Tang N."/>
            <person name="Roy S."/>
            <person name="Loubradou J."/>
            <person name="Henrissat B."/>
            <person name="Grigoriev I.V."/>
            <person name="Corradi N."/>
            <person name="Roux C."/>
            <person name="Martin F.M."/>
        </authorList>
    </citation>
    <scope>NUCLEOTIDE SEQUENCE [LARGE SCALE GENOMIC DNA]</scope>
    <source>
        <strain evidence="10 11">DAOM 194757</strain>
    </source>
</reference>
<evidence type="ECO:0000256" key="1">
    <source>
        <dbReference type="ARBA" id="ARBA00001974"/>
    </source>
</evidence>
<dbReference type="Gene3D" id="3.30.9.10">
    <property type="entry name" value="D-Amino Acid Oxidase, subunit A, domain 2"/>
    <property type="match status" value="1"/>
</dbReference>
<dbReference type="SUPFAM" id="SSF51905">
    <property type="entry name" value="FAD/NAD(P)-binding domain"/>
    <property type="match status" value="1"/>
</dbReference>
<feature type="domain" description="FAD dependent oxidoreductase" evidence="9">
    <location>
        <begin position="61"/>
        <end position="463"/>
    </location>
</feature>
<dbReference type="EC" id="1.1.99.2" evidence="7"/>
<evidence type="ECO:0000256" key="3">
    <source>
        <dbReference type="ARBA" id="ARBA00022827"/>
    </source>
</evidence>
<evidence type="ECO:0000313" key="11">
    <source>
        <dbReference type="Proteomes" id="UP000266673"/>
    </source>
</evidence>
<dbReference type="GO" id="GO:0047545">
    <property type="term" value="F:(S)-2-hydroxyglutarate dehydrogenase activity"/>
    <property type="evidence" value="ECO:0007669"/>
    <property type="project" value="UniProtKB-EC"/>
</dbReference>
<dbReference type="PANTHER" id="PTHR43104">
    <property type="entry name" value="L-2-HYDROXYGLUTARATE DEHYDROGENASE, MITOCHONDRIAL"/>
    <property type="match status" value="1"/>
</dbReference>
<evidence type="ECO:0000256" key="8">
    <source>
        <dbReference type="ARBA" id="ARBA00041137"/>
    </source>
</evidence>
<dbReference type="PANTHER" id="PTHR43104:SF4">
    <property type="entry name" value="L-2-HYDROXYGLUTARATE DEHYDROGENASE, MITOCHONDRIAL"/>
    <property type="match status" value="1"/>
</dbReference>
<evidence type="ECO:0000256" key="7">
    <source>
        <dbReference type="ARBA" id="ARBA00038878"/>
    </source>
</evidence>
<comment type="catalytic activity">
    <reaction evidence="5">
        <text>(S)-2-hydroxyglutarate + A = 2-oxoglutarate + AH2</text>
        <dbReference type="Rhea" id="RHEA:21252"/>
        <dbReference type="ChEBI" id="CHEBI:13193"/>
        <dbReference type="ChEBI" id="CHEBI:16782"/>
        <dbReference type="ChEBI" id="CHEBI:16810"/>
        <dbReference type="ChEBI" id="CHEBI:17499"/>
        <dbReference type="EC" id="1.1.99.2"/>
    </reaction>
</comment>
<organism evidence="10 11">
    <name type="scientific">Gigaspora rosea</name>
    <dbReference type="NCBI Taxonomy" id="44941"/>
    <lineage>
        <taxon>Eukaryota</taxon>
        <taxon>Fungi</taxon>
        <taxon>Fungi incertae sedis</taxon>
        <taxon>Mucoromycota</taxon>
        <taxon>Glomeromycotina</taxon>
        <taxon>Glomeromycetes</taxon>
        <taxon>Diversisporales</taxon>
        <taxon>Gigasporaceae</taxon>
        <taxon>Gigaspora</taxon>
    </lineage>
</organism>
<dbReference type="Proteomes" id="UP000266673">
    <property type="component" value="Unassembled WGS sequence"/>
</dbReference>
<dbReference type="Pfam" id="PF01266">
    <property type="entry name" value="DAO"/>
    <property type="match status" value="1"/>
</dbReference>
<evidence type="ECO:0000313" key="10">
    <source>
        <dbReference type="EMBL" id="RIB16578.1"/>
    </source>
</evidence>
<dbReference type="EMBL" id="QKWP01000665">
    <property type="protein sequence ID" value="RIB16578.1"/>
    <property type="molecule type" value="Genomic_DNA"/>
</dbReference>
<comment type="similarity">
    <text evidence="6">Belongs to the L2HGDH family.</text>
</comment>
<evidence type="ECO:0000256" key="6">
    <source>
        <dbReference type="ARBA" id="ARBA00037941"/>
    </source>
</evidence>
<dbReference type="STRING" id="44941.A0A397V4N1"/>
<dbReference type="InterPro" id="IPR006076">
    <property type="entry name" value="FAD-dep_OxRdtase"/>
</dbReference>
<evidence type="ECO:0000256" key="2">
    <source>
        <dbReference type="ARBA" id="ARBA00022630"/>
    </source>
</evidence>
<keyword evidence="4" id="KW-0560">Oxidoreductase</keyword>
<dbReference type="Gene3D" id="3.50.50.60">
    <property type="entry name" value="FAD/NAD(P)-binding domain"/>
    <property type="match status" value="2"/>
</dbReference>
<keyword evidence="11" id="KW-1185">Reference proteome</keyword>
<dbReference type="InterPro" id="IPR036188">
    <property type="entry name" value="FAD/NAD-bd_sf"/>
</dbReference>
<sequence length="470" mass="52718">MIVLPRSNILSFKIRFFSRSVPYFFSKNNCISLYSSLSTKKSNSHFDSSVSLSQPLDVSVDYLIIGGGVVGLAIAERLSKRKGKSTLLIEKNFKVNEETSSRNSEVIHAGLYYPNNSLKTHLCIRGKRLLYSLLFSNYSGQINYNDSPTDDSFIIDSLLVSNSFEKSKSLTIPYYRTGKWVVAQTDDESNYLTALQEKSTKIGVPTYFLSEKLQKSQEPHVNAIRVLVSPTTGIFDSHAFINWLEWKIQDNDGNIAVNSKVTNIIPGNDGDNRGYIIEITSASSTPSKIKIFAKSVINSAGLYSDKIANMILPPSHHYKLYHVKGHYYGYRGSDLKVNHLIYPVPPKNLANLGIHLILDLNGRIRFGPDVLYIQRPDDYEINVDDESRKDAFFNAVKTYIPTIKKDKLYADYTGIRPKLSGPGEPFKDFVIKEEIDCGFDGFVNLVGIESPGLTSSLAIGEMVDNILKDR</sequence>
<evidence type="ECO:0000256" key="4">
    <source>
        <dbReference type="ARBA" id="ARBA00023002"/>
    </source>
</evidence>
<keyword evidence="2" id="KW-0285">Flavoprotein</keyword>
<evidence type="ECO:0000259" key="9">
    <source>
        <dbReference type="Pfam" id="PF01266"/>
    </source>
</evidence>
<protein>
    <recommendedName>
        <fullName evidence="8">L-2-hydroxyglutarate dehydrogenase, mitochondrial</fullName>
        <ecNumber evidence="7">1.1.99.2</ecNumber>
    </recommendedName>
</protein>